<dbReference type="SUPFAM" id="SSF52833">
    <property type="entry name" value="Thioredoxin-like"/>
    <property type="match status" value="1"/>
</dbReference>
<dbReference type="AlphaFoldDB" id="A0A9X7UMK4"/>
<dbReference type="EMBL" id="CP060124">
    <property type="protein sequence ID" value="QNG49560.1"/>
    <property type="molecule type" value="Genomic_DNA"/>
</dbReference>
<gene>
    <name evidence="3" type="ORF">H3V42_32645</name>
</gene>
<protein>
    <submittedName>
        <fullName evidence="3">Peroxidase</fullName>
    </submittedName>
</protein>
<geneLocation type="plasmid" evidence="3 4">
    <name>pSYA3-1</name>
</geneLocation>
<name>A0A9X7UMK4_SPHYA</name>
<keyword evidence="3" id="KW-0614">Plasmid</keyword>
<dbReference type="InterPro" id="IPR036249">
    <property type="entry name" value="Thioredoxin-like_sf"/>
</dbReference>
<dbReference type="Gene3D" id="3.30.1020.10">
    <property type="entry name" value="Antioxidant, Horf6, Chain A, domain2"/>
    <property type="match status" value="1"/>
</dbReference>
<dbReference type="GO" id="GO:0051920">
    <property type="term" value="F:peroxiredoxin activity"/>
    <property type="evidence" value="ECO:0007669"/>
    <property type="project" value="InterPro"/>
</dbReference>
<keyword evidence="3" id="KW-0575">Peroxidase</keyword>
<evidence type="ECO:0000259" key="2">
    <source>
        <dbReference type="Pfam" id="PF10417"/>
    </source>
</evidence>
<reference evidence="3 4" key="1">
    <citation type="submission" date="2020-07" db="EMBL/GenBank/DDBJ databases">
        <title>Whole genome sequence of Sphingobium yanoikuyae A3.</title>
        <authorList>
            <person name="Han S.-S."/>
        </authorList>
    </citation>
    <scope>NUCLEOTIDE SEQUENCE [LARGE SCALE GENOMIC DNA]</scope>
    <source>
        <strain evidence="3 4">A3</strain>
        <plasmid evidence="3 4">pSYA3-1</plasmid>
    </source>
</reference>
<evidence type="ECO:0000313" key="4">
    <source>
        <dbReference type="Proteomes" id="UP000515377"/>
    </source>
</evidence>
<dbReference type="InterPro" id="IPR019479">
    <property type="entry name" value="Peroxiredoxin_C"/>
</dbReference>
<sequence>MAGRNFEEILRVIDSLQLTAKHSVATPVNWRQGEDVIIVPSLSDDEARGKFPKGWRTLKPYLRITPQPQD</sequence>
<dbReference type="Proteomes" id="UP000515377">
    <property type="component" value="Plasmid pSYA3-1"/>
</dbReference>
<evidence type="ECO:0000256" key="1">
    <source>
        <dbReference type="ARBA" id="ARBA00023002"/>
    </source>
</evidence>
<proteinExistence type="predicted"/>
<dbReference type="Pfam" id="PF10417">
    <property type="entry name" value="1-cysPrx_C"/>
    <property type="match status" value="1"/>
</dbReference>
<feature type="domain" description="Peroxiredoxin C-terminal" evidence="2">
    <location>
        <begin position="15"/>
        <end position="54"/>
    </location>
</feature>
<organism evidence="3 4">
    <name type="scientific">Sphingobium yanoikuyae</name>
    <name type="common">Sphingomonas yanoikuyae</name>
    <dbReference type="NCBI Taxonomy" id="13690"/>
    <lineage>
        <taxon>Bacteria</taxon>
        <taxon>Pseudomonadati</taxon>
        <taxon>Pseudomonadota</taxon>
        <taxon>Alphaproteobacteria</taxon>
        <taxon>Sphingomonadales</taxon>
        <taxon>Sphingomonadaceae</taxon>
        <taxon>Sphingobium</taxon>
    </lineage>
</organism>
<accession>A0A9X7UMK4</accession>
<dbReference type="FunFam" id="3.30.1020.10:FF:000001">
    <property type="entry name" value="1-Cys peroxiredoxin"/>
    <property type="match status" value="1"/>
</dbReference>
<keyword evidence="1" id="KW-0560">Oxidoreductase</keyword>
<evidence type="ECO:0000313" key="3">
    <source>
        <dbReference type="EMBL" id="QNG49560.1"/>
    </source>
</evidence>